<dbReference type="GO" id="GO:0047617">
    <property type="term" value="F:fatty acyl-CoA hydrolase activity"/>
    <property type="evidence" value="ECO:0007669"/>
    <property type="project" value="TreeGrafter"/>
</dbReference>
<dbReference type="Pfam" id="PF13279">
    <property type="entry name" value="4HBT_2"/>
    <property type="match status" value="1"/>
</dbReference>
<dbReference type="InterPro" id="IPR029069">
    <property type="entry name" value="HotDog_dom_sf"/>
</dbReference>
<dbReference type="EMBL" id="CP036268">
    <property type="protein sequence ID" value="QDT37314.1"/>
    <property type="molecule type" value="Genomic_DNA"/>
</dbReference>
<evidence type="ECO:0000313" key="3">
    <source>
        <dbReference type="EMBL" id="QDT37314.1"/>
    </source>
</evidence>
<gene>
    <name evidence="3" type="primary">ybgC</name>
    <name evidence="3" type="ORF">Pan189_16870</name>
</gene>
<protein>
    <submittedName>
        <fullName evidence="3">Acyl-CoA thioester hydrolase YbgC</fullName>
        <ecNumber evidence="3">3.1.2.-</ecNumber>
    </submittedName>
</protein>
<comment type="similarity">
    <text evidence="1">Belongs to the 4-hydroxybenzoyl-CoA thioesterase family.</text>
</comment>
<proteinExistence type="inferred from homology"/>
<dbReference type="PIRSF" id="PIRSF003230">
    <property type="entry name" value="YbgC"/>
    <property type="match status" value="1"/>
</dbReference>
<evidence type="ECO:0000256" key="1">
    <source>
        <dbReference type="ARBA" id="ARBA00005953"/>
    </source>
</evidence>
<organism evidence="3 4">
    <name type="scientific">Stratiformator vulcanicus</name>
    <dbReference type="NCBI Taxonomy" id="2527980"/>
    <lineage>
        <taxon>Bacteria</taxon>
        <taxon>Pseudomonadati</taxon>
        <taxon>Planctomycetota</taxon>
        <taxon>Planctomycetia</taxon>
        <taxon>Planctomycetales</taxon>
        <taxon>Planctomycetaceae</taxon>
        <taxon>Stratiformator</taxon>
    </lineage>
</organism>
<dbReference type="InterPro" id="IPR006684">
    <property type="entry name" value="YbgC/YbaW"/>
</dbReference>
<accession>A0A517R0G0</accession>
<sequence length="132" mass="15074">MLHEHTIEIRVRYAETDAMGFVHQSHYLTYFEQGRTEMLRASGGTYRAIEESGLLLVLVKAEINYKKPAHYDDLLTLTTRIADVSPAKLIHSYEIKRGDQLLNAAKTTLACIDRNGKVHQMSRLFPHLFEGS</sequence>
<evidence type="ECO:0000313" key="4">
    <source>
        <dbReference type="Proteomes" id="UP000317318"/>
    </source>
</evidence>
<dbReference type="CDD" id="cd00586">
    <property type="entry name" value="4HBT"/>
    <property type="match status" value="1"/>
</dbReference>
<dbReference type="PANTHER" id="PTHR31793">
    <property type="entry name" value="4-HYDROXYBENZOYL-COA THIOESTERASE FAMILY MEMBER"/>
    <property type="match status" value="1"/>
</dbReference>
<dbReference type="SUPFAM" id="SSF54637">
    <property type="entry name" value="Thioesterase/thiol ester dehydrase-isomerase"/>
    <property type="match status" value="1"/>
</dbReference>
<evidence type="ECO:0000256" key="2">
    <source>
        <dbReference type="ARBA" id="ARBA00022801"/>
    </source>
</evidence>
<dbReference type="Proteomes" id="UP000317318">
    <property type="component" value="Chromosome"/>
</dbReference>
<reference evidence="3 4" key="1">
    <citation type="submission" date="2019-02" db="EMBL/GenBank/DDBJ databases">
        <title>Deep-cultivation of Planctomycetes and their phenomic and genomic characterization uncovers novel biology.</title>
        <authorList>
            <person name="Wiegand S."/>
            <person name="Jogler M."/>
            <person name="Boedeker C."/>
            <person name="Pinto D."/>
            <person name="Vollmers J."/>
            <person name="Rivas-Marin E."/>
            <person name="Kohn T."/>
            <person name="Peeters S.H."/>
            <person name="Heuer A."/>
            <person name="Rast P."/>
            <person name="Oberbeckmann S."/>
            <person name="Bunk B."/>
            <person name="Jeske O."/>
            <person name="Meyerdierks A."/>
            <person name="Storesund J.E."/>
            <person name="Kallscheuer N."/>
            <person name="Luecker S."/>
            <person name="Lage O.M."/>
            <person name="Pohl T."/>
            <person name="Merkel B.J."/>
            <person name="Hornburger P."/>
            <person name="Mueller R.-W."/>
            <person name="Bruemmer F."/>
            <person name="Labrenz M."/>
            <person name="Spormann A.M."/>
            <person name="Op den Camp H."/>
            <person name="Overmann J."/>
            <person name="Amann R."/>
            <person name="Jetten M.S.M."/>
            <person name="Mascher T."/>
            <person name="Medema M.H."/>
            <person name="Devos D.P."/>
            <person name="Kaster A.-K."/>
            <person name="Ovreas L."/>
            <person name="Rohde M."/>
            <person name="Galperin M.Y."/>
            <person name="Jogler C."/>
        </authorList>
    </citation>
    <scope>NUCLEOTIDE SEQUENCE [LARGE SCALE GENOMIC DNA]</scope>
    <source>
        <strain evidence="3 4">Pan189</strain>
    </source>
</reference>
<dbReference type="AlphaFoldDB" id="A0A517R0G0"/>
<keyword evidence="4" id="KW-1185">Reference proteome</keyword>
<dbReference type="OrthoDB" id="9800856at2"/>
<keyword evidence="2 3" id="KW-0378">Hydrolase</keyword>
<name>A0A517R0G0_9PLAN</name>
<dbReference type="NCBIfam" id="TIGR00051">
    <property type="entry name" value="YbgC/FadM family acyl-CoA thioesterase"/>
    <property type="match status" value="1"/>
</dbReference>
<dbReference type="PANTHER" id="PTHR31793:SF27">
    <property type="entry name" value="NOVEL THIOESTERASE SUPERFAMILY DOMAIN AND SAPOSIN A-TYPE DOMAIN CONTAINING PROTEIN (0610012H03RIK)"/>
    <property type="match status" value="1"/>
</dbReference>
<dbReference type="InterPro" id="IPR050563">
    <property type="entry name" value="4-hydroxybenzoyl-CoA_TE"/>
</dbReference>
<dbReference type="Gene3D" id="3.10.129.10">
    <property type="entry name" value="Hotdog Thioesterase"/>
    <property type="match status" value="1"/>
</dbReference>
<dbReference type="KEGG" id="svp:Pan189_16870"/>
<dbReference type="EC" id="3.1.2.-" evidence="3"/>
<dbReference type="RefSeq" id="WP_145363444.1">
    <property type="nucleotide sequence ID" value="NZ_CP036268.1"/>
</dbReference>